<evidence type="ECO:0000313" key="4">
    <source>
        <dbReference type="Proteomes" id="UP000198398"/>
    </source>
</evidence>
<evidence type="ECO:0000256" key="2">
    <source>
        <dbReference type="SAM" id="SignalP"/>
    </source>
</evidence>
<evidence type="ECO:0000256" key="1">
    <source>
        <dbReference type="SAM" id="MobiDB-lite"/>
    </source>
</evidence>
<sequence length="324" mass="32777">MRPLPRSVVVLSTIALASTGLALGAGSASAALTTHCDGSAADVTVPGDLVVAKGDSCVLTNVTVEGEVRVRADADLLLTDSTIADRVVVRADGYVDSVGTTIGGNVISHGGYGVYLDQSSVAGAYRGQAADGADPFLYSYDSSIEGRVNVAQGAVHLETVTVGGNVTTENTVYTDIIDSTLARDLTVTGNAEGTAVCASEVDGAVTATGNAGVQLGIGDGIVNCEDGNYFGSDVTVSENTDGTDVSGNIIRGALTGEANQPAPTGSDNRVRGEVGGQFTDLAPAMRTMSASATEDHAEQLDTQRAERRAAAEKAAEHAGPANLR</sequence>
<organism evidence="3 4">
    <name type="scientific">Brachybacterium avium</name>
    <dbReference type="NCBI Taxonomy" id="2017485"/>
    <lineage>
        <taxon>Bacteria</taxon>
        <taxon>Bacillati</taxon>
        <taxon>Actinomycetota</taxon>
        <taxon>Actinomycetes</taxon>
        <taxon>Micrococcales</taxon>
        <taxon>Dermabacteraceae</taxon>
        <taxon>Brachybacterium</taxon>
    </lineage>
</organism>
<dbReference type="KEGG" id="brv:CFK39_09995"/>
<feature type="compositionally biased region" description="Polar residues" evidence="1">
    <location>
        <begin position="257"/>
        <end position="267"/>
    </location>
</feature>
<dbReference type="Proteomes" id="UP000198398">
    <property type="component" value="Chromosome"/>
</dbReference>
<evidence type="ECO:0000313" key="3">
    <source>
        <dbReference type="EMBL" id="ASK66093.1"/>
    </source>
</evidence>
<feature type="compositionally biased region" description="Basic and acidic residues" evidence="1">
    <location>
        <begin position="293"/>
        <end position="316"/>
    </location>
</feature>
<accession>A0A220UEF4</accession>
<feature type="region of interest" description="Disordered" evidence="1">
    <location>
        <begin position="287"/>
        <end position="324"/>
    </location>
</feature>
<dbReference type="RefSeq" id="WP_089065334.1">
    <property type="nucleotide sequence ID" value="NZ_CP022316.1"/>
</dbReference>
<name>A0A220UEF4_9MICO</name>
<dbReference type="EMBL" id="CP022316">
    <property type="protein sequence ID" value="ASK66093.1"/>
    <property type="molecule type" value="Genomic_DNA"/>
</dbReference>
<evidence type="ECO:0008006" key="5">
    <source>
        <dbReference type="Google" id="ProtNLM"/>
    </source>
</evidence>
<feature type="region of interest" description="Disordered" evidence="1">
    <location>
        <begin position="254"/>
        <end position="274"/>
    </location>
</feature>
<feature type="chain" id="PRO_5012578267" description="Right handed beta helix domain-containing protein" evidence="2">
    <location>
        <begin position="31"/>
        <end position="324"/>
    </location>
</feature>
<proteinExistence type="predicted"/>
<gene>
    <name evidence="3" type="ORF">CFK39_09995</name>
</gene>
<dbReference type="OrthoDB" id="5149096at2"/>
<keyword evidence="4" id="KW-1185">Reference proteome</keyword>
<feature type="signal peptide" evidence="2">
    <location>
        <begin position="1"/>
        <end position="30"/>
    </location>
</feature>
<dbReference type="AlphaFoldDB" id="A0A220UEF4"/>
<reference evidence="4" key="1">
    <citation type="submission" date="2017-07" db="EMBL/GenBank/DDBJ databases">
        <title>Brachybacterium sp. VR2415.</title>
        <authorList>
            <person name="Tak E.J."/>
            <person name="Bae J.-W."/>
        </authorList>
    </citation>
    <scope>NUCLEOTIDE SEQUENCE [LARGE SCALE GENOMIC DNA]</scope>
    <source>
        <strain evidence="4">VR2415</strain>
    </source>
</reference>
<keyword evidence="2" id="KW-0732">Signal</keyword>
<protein>
    <recommendedName>
        <fullName evidence="5">Right handed beta helix domain-containing protein</fullName>
    </recommendedName>
</protein>